<dbReference type="CDD" id="cd22231">
    <property type="entry name" value="RHH_NikR_HicB-like"/>
    <property type="match status" value="1"/>
</dbReference>
<gene>
    <name evidence="2" type="ORF">BV163_00650</name>
</gene>
<dbReference type="InterPro" id="IPR035069">
    <property type="entry name" value="TTHA1013/TTHA0281-like"/>
</dbReference>
<evidence type="ECO:0000313" key="2">
    <source>
        <dbReference type="EMBL" id="PRK66449.1"/>
    </source>
</evidence>
<comment type="caution">
    <text evidence="2">The sequence shown here is derived from an EMBL/GenBank/DDBJ whole genome shotgun (WGS) entry which is preliminary data.</text>
</comment>
<evidence type="ECO:0000259" key="1">
    <source>
        <dbReference type="Pfam" id="PF15919"/>
    </source>
</evidence>
<proteinExistence type="predicted"/>
<sequence length="149" mass="16916">MIFTVGVETPENENQAYGMIVPALCQLDYGCFSGADDVDDLLPMVTEAITMMLEAMVEDGFDLTTLKDKGVTHYKADPEYADFDTWLLVDVDISEYLGKKQRINVSLPEYLLTRIDRRVAAMGNYYKDRSHFLANAAHRELHAHSDKEM</sequence>
<dbReference type="InterPro" id="IPR031807">
    <property type="entry name" value="HicB-like"/>
</dbReference>
<dbReference type="Pfam" id="PF15919">
    <property type="entry name" value="HicB_lk_antitox"/>
    <property type="match status" value="1"/>
</dbReference>
<name>A0A2R3G926_HAEIF</name>
<dbReference type="EMBL" id="MZHU01000020">
    <property type="protein sequence ID" value="PRK66449.1"/>
    <property type="molecule type" value="Genomic_DNA"/>
</dbReference>
<feature type="domain" description="HicB-like antitoxin of toxin-antitoxin system" evidence="1">
    <location>
        <begin position="7"/>
        <end position="137"/>
    </location>
</feature>
<dbReference type="SUPFAM" id="SSF143100">
    <property type="entry name" value="TTHA1013/TTHA0281-like"/>
    <property type="match status" value="1"/>
</dbReference>
<dbReference type="OMA" id="ICIEWGD"/>
<organism evidence="2">
    <name type="scientific">Haemophilus influenzae</name>
    <dbReference type="NCBI Taxonomy" id="727"/>
    <lineage>
        <taxon>Bacteria</taxon>
        <taxon>Pseudomonadati</taxon>
        <taxon>Pseudomonadota</taxon>
        <taxon>Gammaproteobacteria</taxon>
        <taxon>Pasteurellales</taxon>
        <taxon>Pasteurellaceae</taxon>
        <taxon>Haemophilus</taxon>
    </lineage>
</organism>
<accession>A0A2R3G926</accession>
<dbReference type="AlphaFoldDB" id="A0A2R3G926"/>
<dbReference type="RefSeq" id="WP_005653910.1">
    <property type="nucleotide sequence ID" value="NZ_AP018772.1"/>
</dbReference>
<reference evidence="2" key="1">
    <citation type="submission" date="2017-02" db="EMBL/GenBank/DDBJ databases">
        <title>Haemophilus influenzae in COPD genome sequencing project.</title>
        <authorList>
            <person name="Murphy T.F."/>
            <person name="Kong Y."/>
            <person name="Nadendla S."/>
            <person name="Tettelin H."/>
            <person name="Pettigrew M."/>
        </authorList>
    </citation>
    <scope>NUCLEOTIDE SEQUENCE [LARGE SCALE GENOMIC DNA]</scope>
    <source>
        <strain evidence="2">84P15H4</strain>
    </source>
</reference>
<dbReference type="InterPro" id="IPR013321">
    <property type="entry name" value="Arc_rbn_hlx_hlx"/>
</dbReference>
<dbReference type="Gene3D" id="3.30.160.250">
    <property type="match status" value="1"/>
</dbReference>
<protein>
    <recommendedName>
        <fullName evidence="1">HicB-like antitoxin of toxin-antitoxin system domain-containing protein</fullName>
    </recommendedName>
</protein>
<dbReference type="GO" id="GO:0006355">
    <property type="term" value="P:regulation of DNA-templated transcription"/>
    <property type="evidence" value="ECO:0007669"/>
    <property type="project" value="InterPro"/>
</dbReference>
<dbReference type="Gene3D" id="1.10.1220.10">
    <property type="entry name" value="Met repressor-like"/>
    <property type="match status" value="1"/>
</dbReference>